<organism evidence="1 2">
    <name type="scientific">Rhinocladiella mackenziei CBS 650.93</name>
    <dbReference type="NCBI Taxonomy" id="1442369"/>
    <lineage>
        <taxon>Eukaryota</taxon>
        <taxon>Fungi</taxon>
        <taxon>Dikarya</taxon>
        <taxon>Ascomycota</taxon>
        <taxon>Pezizomycotina</taxon>
        <taxon>Eurotiomycetes</taxon>
        <taxon>Chaetothyriomycetidae</taxon>
        <taxon>Chaetothyriales</taxon>
        <taxon>Herpotrichiellaceae</taxon>
        <taxon>Rhinocladiella</taxon>
    </lineage>
</organism>
<protein>
    <recommendedName>
        <fullName evidence="3">Transglycosylase SLT domain-containing protein</fullName>
    </recommendedName>
</protein>
<gene>
    <name evidence="1" type="ORF">Z518_04198</name>
</gene>
<dbReference type="VEuPathDB" id="FungiDB:Z518_04198"/>
<dbReference type="AlphaFoldDB" id="A0A0D2H739"/>
<dbReference type="EMBL" id="KN847477">
    <property type="protein sequence ID" value="KIX06223.1"/>
    <property type="molecule type" value="Genomic_DNA"/>
</dbReference>
<name>A0A0D2H739_9EURO</name>
<evidence type="ECO:0000313" key="2">
    <source>
        <dbReference type="Proteomes" id="UP000053617"/>
    </source>
</evidence>
<evidence type="ECO:0008006" key="3">
    <source>
        <dbReference type="Google" id="ProtNLM"/>
    </source>
</evidence>
<dbReference type="RefSeq" id="XP_013273359.1">
    <property type="nucleotide sequence ID" value="XM_013417905.1"/>
</dbReference>
<dbReference type="Proteomes" id="UP000053617">
    <property type="component" value="Unassembled WGS sequence"/>
</dbReference>
<keyword evidence="2" id="KW-1185">Reference proteome</keyword>
<proteinExistence type="predicted"/>
<dbReference type="GeneID" id="25292269"/>
<reference evidence="1 2" key="1">
    <citation type="submission" date="2015-01" db="EMBL/GenBank/DDBJ databases">
        <title>The Genome Sequence of Rhinocladiella mackenzie CBS 650.93.</title>
        <authorList>
            <consortium name="The Broad Institute Genomics Platform"/>
            <person name="Cuomo C."/>
            <person name="de Hoog S."/>
            <person name="Gorbushina A."/>
            <person name="Stielow B."/>
            <person name="Teixiera M."/>
            <person name="Abouelleil A."/>
            <person name="Chapman S.B."/>
            <person name="Priest M."/>
            <person name="Young S.K."/>
            <person name="Wortman J."/>
            <person name="Nusbaum C."/>
            <person name="Birren B."/>
        </authorList>
    </citation>
    <scope>NUCLEOTIDE SEQUENCE [LARGE SCALE GENOMIC DNA]</scope>
    <source>
        <strain evidence="1 2">CBS 650.93</strain>
    </source>
</reference>
<accession>A0A0D2H739</accession>
<dbReference type="HOGENOM" id="CLU_058267_1_0_1"/>
<evidence type="ECO:0000313" key="1">
    <source>
        <dbReference type="EMBL" id="KIX06223.1"/>
    </source>
</evidence>
<sequence length="224" mass="23919">MSLTGATGGANNYVQYTGNGSIASGWPSALTWVSFNDMWVANQHTISRSCDILYNEANNSDQETQDLYDAIKQIAHQTRVDHRFILAAVIQETKGCVRAETSVSPDGIRNPGLLQSFKGTYSCNDNGKVQTPCPKDTILGMISDGVAGTDAGHGFAADINAQADVAGIEYAEAYYRAARLYNSGAIDPSGDLGKGSATHCYSSDIANRLVGWTDSESKCTLDDD</sequence>
<dbReference type="OrthoDB" id="1193027at2759"/>